<evidence type="ECO:0000256" key="1">
    <source>
        <dbReference type="SAM" id="MobiDB-lite"/>
    </source>
</evidence>
<accession>A0A2W5FR20</accession>
<name>A0A2W5FR20_9BACT</name>
<protein>
    <recommendedName>
        <fullName evidence="5">Lipoprotein</fullName>
    </recommendedName>
</protein>
<evidence type="ECO:0008006" key="5">
    <source>
        <dbReference type="Google" id="ProtNLM"/>
    </source>
</evidence>
<feature type="region of interest" description="Disordered" evidence="1">
    <location>
        <begin position="98"/>
        <end position="126"/>
    </location>
</feature>
<gene>
    <name evidence="3" type="ORF">DI586_02295</name>
</gene>
<dbReference type="PROSITE" id="PS51257">
    <property type="entry name" value="PROKAR_LIPOPROTEIN"/>
    <property type="match status" value="1"/>
</dbReference>
<evidence type="ECO:0000313" key="3">
    <source>
        <dbReference type="EMBL" id="PZP56864.1"/>
    </source>
</evidence>
<proteinExistence type="predicted"/>
<dbReference type="EMBL" id="QFOT01000013">
    <property type="protein sequence ID" value="PZP56864.1"/>
    <property type="molecule type" value="Genomic_DNA"/>
</dbReference>
<dbReference type="AlphaFoldDB" id="A0A2W5FR20"/>
<dbReference type="Proteomes" id="UP000249739">
    <property type="component" value="Unassembled WGS sequence"/>
</dbReference>
<organism evidence="3 4">
    <name type="scientific">Micavibrio aeruginosavorus</name>
    <dbReference type="NCBI Taxonomy" id="349221"/>
    <lineage>
        <taxon>Bacteria</taxon>
        <taxon>Pseudomonadati</taxon>
        <taxon>Bdellovibrionota</taxon>
        <taxon>Bdellovibrionia</taxon>
        <taxon>Bdellovibrionales</taxon>
        <taxon>Pseudobdellovibrionaceae</taxon>
        <taxon>Micavibrio</taxon>
    </lineage>
</organism>
<keyword evidence="2" id="KW-0732">Signal</keyword>
<evidence type="ECO:0000256" key="2">
    <source>
        <dbReference type="SAM" id="SignalP"/>
    </source>
</evidence>
<feature type="chain" id="PRO_5015992249" description="Lipoprotein" evidence="2">
    <location>
        <begin position="19"/>
        <end position="126"/>
    </location>
</feature>
<feature type="signal peptide" evidence="2">
    <location>
        <begin position="1"/>
        <end position="18"/>
    </location>
</feature>
<evidence type="ECO:0000313" key="4">
    <source>
        <dbReference type="Proteomes" id="UP000249739"/>
    </source>
</evidence>
<sequence>MKPLFSLLILLALTACQTAETTQPKPAPVKQDFLTTGRGLSNGAVDLYQPGTDFLPTAEYPTTGRALSPIPGNPNVLVNDPSVTIYSLDTMEVNEVQAAPLPPLQPPTSLQGGFPSPFDSNGNPVK</sequence>
<comment type="caution">
    <text evidence="3">The sequence shown here is derived from an EMBL/GenBank/DDBJ whole genome shotgun (WGS) entry which is preliminary data.</text>
</comment>
<reference evidence="3 4" key="1">
    <citation type="submission" date="2017-08" db="EMBL/GenBank/DDBJ databases">
        <title>Infants hospitalized years apart are colonized by the same room-sourced microbial strains.</title>
        <authorList>
            <person name="Brooks B."/>
            <person name="Olm M.R."/>
            <person name="Firek B.A."/>
            <person name="Baker R."/>
            <person name="Thomas B.C."/>
            <person name="Morowitz M.J."/>
            <person name="Banfield J.F."/>
        </authorList>
    </citation>
    <scope>NUCLEOTIDE SEQUENCE [LARGE SCALE GENOMIC DNA]</scope>
    <source>
        <strain evidence="3">S2_006_000_R2_64</strain>
    </source>
</reference>